<name>K9TN72_9CYAN</name>
<sequence>MSSGDHNHIIIRPDARKIELLEEFLHATQIKFGILDKLGHHAAEINVKDFMIKHQKMINLSQKDIDSLVIMRDSYINSQ</sequence>
<keyword evidence="2" id="KW-1185">Reference proteome</keyword>
<dbReference type="HOGENOM" id="CLU_2602619_0_0_3"/>
<dbReference type="STRING" id="56110.Oscil6304_4077"/>
<accession>K9TN72</accession>
<dbReference type="RefSeq" id="WP_015150230.1">
    <property type="nucleotide sequence ID" value="NC_019693.1"/>
</dbReference>
<gene>
    <name evidence="1" type="ORF">Oscil6304_4077</name>
</gene>
<dbReference type="AlphaFoldDB" id="K9TN72"/>
<proteinExistence type="predicted"/>
<evidence type="ECO:0000313" key="2">
    <source>
        <dbReference type="Proteomes" id="UP000010367"/>
    </source>
</evidence>
<dbReference type="Proteomes" id="UP000010367">
    <property type="component" value="Chromosome"/>
</dbReference>
<dbReference type="InParanoid" id="K9TN72"/>
<protein>
    <submittedName>
        <fullName evidence="1">Uncharacterized protein</fullName>
    </submittedName>
</protein>
<evidence type="ECO:0000313" key="1">
    <source>
        <dbReference type="EMBL" id="AFY83606.1"/>
    </source>
</evidence>
<dbReference type="KEGG" id="oac:Oscil6304_4077"/>
<dbReference type="EMBL" id="CP003607">
    <property type="protein sequence ID" value="AFY83606.1"/>
    <property type="molecule type" value="Genomic_DNA"/>
</dbReference>
<reference evidence="1 2" key="1">
    <citation type="submission" date="2012-06" db="EMBL/GenBank/DDBJ databases">
        <title>Finished chromosome of genome of Oscillatoria acuminata PCC 6304.</title>
        <authorList>
            <consortium name="US DOE Joint Genome Institute"/>
            <person name="Gugger M."/>
            <person name="Coursin T."/>
            <person name="Rippka R."/>
            <person name="Tandeau De Marsac N."/>
            <person name="Huntemann M."/>
            <person name="Wei C.-L."/>
            <person name="Han J."/>
            <person name="Detter J.C."/>
            <person name="Han C."/>
            <person name="Tapia R."/>
            <person name="Davenport K."/>
            <person name="Daligault H."/>
            <person name="Erkkila T."/>
            <person name="Gu W."/>
            <person name="Munk A.C.C."/>
            <person name="Teshima H."/>
            <person name="Xu Y."/>
            <person name="Chain P."/>
            <person name="Chen A."/>
            <person name="Krypides N."/>
            <person name="Mavromatis K."/>
            <person name="Markowitz V."/>
            <person name="Szeto E."/>
            <person name="Ivanova N."/>
            <person name="Mikhailova N."/>
            <person name="Ovchinnikova G."/>
            <person name="Pagani I."/>
            <person name="Pati A."/>
            <person name="Goodwin L."/>
            <person name="Peters L."/>
            <person name="Pitluck S."/>
            <person name="Woyke T."/>
            <person name="Kerfeld C."/>
        </authorList>
    </citation>
    <scope>NUCLEOTIDE SEQUENCE [LARGE SCALE GENOMIC DNA]</scope>
    <source>
        <strain evidence="1 2">PCC 6304</strain>
    </source>
</reference>
<organism evidence="1 2">
    <name type="scientific">Oscillatoria acuminata PCC 6304</name>
    <dbReference type="NCBI Taxonomy" id="56110"/>
    <lineage>
        <taxon>Bacteria</taxon>
        <taxon>Bacillati</taxon>
        <taxon>Cyanobacteriota</taxon>
        <taxon>Cyanophyceae</taxon>
        <taxon>Oscillatoriophycideae</taxon>
        <taxon>Oscillatoriales</taxon>
        <taxon>Oscillatoriaceae</taxon>
        <taxon>Oscillatoria</taxon>
    </lineage>
</organism>
<dbReference type="OrthoDB" id="7063874at2"/>